<dbReference type="EMBL" id="KE346367">
    <property type="protein sequence ID" value="KJE94604.1"/>
    <property type="molecule type" value="Genomic_DNA"/>
</dbReference>
<sequence length="88" mass="8787">MNKSVYNPRGPLIVALGWVGVIAAGAGTLYWVNQDISNRRIEALKAQRALAIAANSAASASGTTPTPEVEVGGAAATAAVVAGAGRRA</sequence>
<evidence type="ECO:0000313" key="2">
    <source>
        <dbReference type="EMBL" id="KJE94604.1"/>
    </source>
</evidence>
<dbReference type="InParanoid" id="A0A0D2X3N2"/>
<name>A0A0D2X3N2_CAPO3</name>
<keyword evidence="3" id="KW-1185">Reference proteome</keyword>
<keyword evidence="1" id="KW-0812">Transmembrane</keyword>
<evidence type="ECO:0000256" key="1">
    <source>
        <dbReference type="SAM" id="Phobius"/>
    </source>
</evidence>
<protein>
    <submittedName>
        <fullName evidence="2">Uncharacterized protein</fullName>
    </submittedName>
</protein>
<accession>A0A0D2X3N2</accession>
<proteinExistence type="predicted"/>
<organism evidence="2 3">
    <name type="scientific">Capsaspora owczarzaki (strain ATCC 30864)</name>
    <dbReference type="NCBI Taxonomy" id="595528"/>
    <lineage>
        <taxon>Eukaryota</taxon>
        <taxon>Filasterea</taxon>
        <taxon>Capsaspora</taxon>
    </lineage>
</organism>
<keyword evidence="1" id="KW-0472">Membrane</keyword>
<dbReference type="Proteomes" id="UP000008743">
    <property type="component" value="Unassembled WGS sequence"/>
</dbReference>
<dbReference type="AlphaFoldDB" id="A0A0D2X3N2"/>
<feature type="transmembrane region" description="Helical" evidence="1">
    <location>
        <begin position="12"/>
        <end position="32"/>
    </location>
</feature>
<keyword evidence="1" id="KW-1133">Transmembrane helix</keyword>
<reference evidence="3" key="1">
    <citation type="submission" date="2011-02" db="EMBL/GenBank/DDBJ databases">
        <title>The Genome Sequence of Capsaspora owczarzaki ATCC 30864.</title>
        <authorList>
            <person name="Russ C."/>
            <person name="Cuomo C."/>
            <person name="Burger G."/>
            <person name="Gray M.W."/>
            <person name="Holland P.W.H."/>
            <person name="King N."/>
            <person name="Lang F.B.F."/>
            <person name="Roger A.J."/>
            <person name="Ruiz-Trillo I."/>
            <person name="Young S.K."/>
            <person name="Zeng Q."/>
            <person name="Gargeya S."/>
            <person name="Alvarado L."/>
            <person name="Berlin A."/>
            <person name="Chapman S.B."/>
            <person name="Chen Z."/>
            <person name="Freedman E."/>
            <person name="Gellesch M."/>
            <person name="Goldberg J."/>
            <person name="Griggs A."/>
            <person name="Gujja S."/>
            <person name="Heilman E."/>
            <person name="Heiman D."/>
            <person name="Howarth C."/>
            <person name="Mehta T."/>
            <person name="Neiman D."/>
            <person name="Pearson M."/>
            <person name="Roberts A."/>
            <person name="Saif S."/>
            <person name="Shea T."/>
            <person name="Shenoy N."/>
            <person name="Sisk P."/>
            <person name="Stolte C."/>
            <person name="Sykes S."/>
            <person name="White J."/>
            <person name="Yandava C."/>
            <person name="Haas B."/>
            <person name="Nusbaum C."/>
            <person name="Birren B."/>
        </authorList>
    </citation>
    <scope>NUCLEOTIDE SEQUENCE</scope>
    <source>
        <strain evidence="3">ATCC 30864</strain>
    </source>
</reference>
<gene>
    <name evidence="2" type="ORF">CAOG_009830</name>
</gene>
<evidence type="ECO:0000313" key="3">
    <source>
        <dbReference type="Proteomes" id="UP000008743"/>
    </source>
</evidence>